<evidence type="ECO:0000256" key="8">
    <source>
        <dbReference type="ARBA" id="ARBA00022723"/>
    </source>
</evidence>
<comment type="catalytic activity">
    <reaction evidence="1">
        <text>Hydrolysis of DNA containing ring-opened 7-methylguanine residues, releasing 2,6-diamino-4-hydroxy-5-(N-methyl)formamidopyrimidine.</text>
        <dbReference type="EC" id="3.2.2.23"/>
    </reaction>
</comment>
<dbReference type="Pfam" id="PF01149">
    <property type="entry name" value="Fapy_DNA_glyco"/>
    <property type="match status" value="1"/>
</dbReference>
<dbReference type="Proteomes" id="UP000217065">
    <property type="component" value="Unassembled WGS sequence"/>
</dbReference>
<sequence>MPELPEVEGVVESLRPYIVGKTIEKIHVSDQLVTSHEAGKQAIIKGLAPAAFSEAVQGFQIKQLTRRSKYMFFELEYDGQHAWMVGHLGMTGAWFPVNSLDDIKEAKFRNHIHVIFTLDDGSTLVYSDIRRFGELRFLHELHDHPPLLAMAPEPFTEEGLAHYLEMAELPKYKNKPIKVFIMDGHVISGCGNIYATEALFRMKIHPNRQVGRISKKRKNELYQAIVDVLKESIERGGSSISDYRNVNGGAGNMQHFLKMYGKKQCPSCGTQTKQMVIGGRTSTYCPVCQK</sequence>
<feature type="domain" description="Formamidopyrimidine-DNA glycosylase catalytic" evidence="22">
    <location>
        <begin position="2"/>
        <end position="133"/>
    </location>
</feature>
<dbReference type="InterPro" id="IPR010663">
    <property type="entry name" value="Znf_FPG/IleRS"/>
</dbReference>
<comment type="caution">
    <text evidence="23">The sequence shown here is derived from an EMBL/GenBank/DDBJ whole genome shotgun (WGS) entry which is preliminary data.</text>
</comment>
<dbReference type="PANTHER" id="PTHR22993:SF9">
    <property type="entry name" value="FORMAMIDOPYRIMIDINE-DNA GLYCOSYLASE"/>
    <property type="match status" value="1"/>
</dbReference>
<evidence type="ECO:0000256" key="16">
    <source>
        <dbReference type="ARBA" id="ARBA00023268"/>
    </source>
</evidence>
<evidence type="ECO:0000259" key="22">
    <source>
        <dbReference type="PROSITE" id="PS51068"/>
    </source>
</evidence>
<comment type="catalytic activity">
    <reaction evidence="19">
        <text>2'-deoxyribonucleotide-(2'-deoxyribose 5'-phosphate)-2'-deoxyribonucleotide-DNA = a 3'-end 2'-deoxyribonucleotide-(2,3-dehydro-2,3-deoxyribose 5'-phosphate)-DNA + a 5'-end 5'-phospho-2'-deoxyribonucleoside-DNA + H(+)</text>
        <dbReference type="Rhea" id="RHEA:66592"/>
        <dbReference type="Rhea" id="RHEA-COMP:13180"/>
        <dbReference type="Rhea" id="RHEA-COMP:16897"/>
        <dbReference type="Rhea" id="RHEA-COMP:17067"/>
        <dbReference type="ChEBI" id="CHEBI:15378"/>
        <dbReference type="ChEBI" id="CHEBI:136412"/>
        <dbReference type="ChEBI" id="CHEBI:157695"/>
        <dbReference type="ChEBI" id="CHEBI:167181"/>
        <dbReference type="EC" id="4.2.99.18"/>
    </reaction>
</comment>
<dbReference type="PANTHER" id="PTHR22993">
    <property type="entry name" value="FORMAMIDOPYRIMIDINE-DNA GLYCOSYLASE"/>
    <property type="match status" value="1"/>
</dbReference>
<dbReference type="EMBL" id="NOKQ01000276">
    <property type="protein sequence ID" value="OZS77241.1"/>
    <property type="molecule type" value="Genomic_DNA"/>
</dbReference>
<dbReference type="RefSeq" id="WP_094944118.1">
    <property type="nucleotide sequence ID" value="NZ_NOKQ01000276.1"/>
</dbReference>
<evidence type="ECO:0000256" key="20">
    <source>
        <dbReference type="PROSITE-ProRule" id="PRU00391"/>
    </source>
</evidence>
<dbReference type="SMART" id="SM00898">
    <property type="entry name" value="Fapy_DNA_glyco"/>
    <property type="match status" value="1"/>
</dbReference>
<dbReference type="PROSITE" id="PS51066">
    <property type="entry name" value="ZF_FPG_2"/>
    <property type="match status" value="1"/>
</dbReference>
<evidence type="ECO:0000256" key="13">
    <source>
        <dbReference type="ARBA" id="ARBA00023125"/>
    </source>
</evidence>
<dbReference type="GO" id="GO:0034039">
    <property type="term" value="F:8-oxo-7,8-dihydroguanine DNA N-glycosylase activity"/>
    <property type="evidence" value="ECO:0007669"/>
    <property type="project" value="TreeGrafter"/>
</dbReference>
<evidence type="ECO:0000256" key="6">
    <source>
        <dbReference type="ARBA" id="ARBA00012720"/>
    </source>
</evidence>
<evidence type="ECO:0000256" key="7">
    <source>
        <dbReference type="ARBA" id="ARBA00016240"/>
    </source>
</evidence>
<evidence type="ECO:0000256" key="19">
    <source>
        <dbReference type="ARBA" id="ARBA00044632"/>
    </source>
</evidence>
<evidence type="ECO:0000256" key="1">
    <source>
        <dbReference type="ARBA" id="ARBA00001668"/>
    </source>
</evidence>
<dbReference type="InterPro" id="IPR035937">
    <property type="entry name" value="FPG_N"/>
</dbReference>
<dbReference type="InterPro" id="IPR000214">
    <property type="entry name" value="Znf_DNA_glyclase/AP_lyase"/>
</dbReference>
<dbReference type="FunFam" id="1.10.8.50:FF:000003">
    <property type="entry name" value="Formamidopyrimidine-DNA glycosylase"/>
    <property type="match status" value="1"/>
</dbReference>
<evidence type="ECO:0000313" key="24">
    <source>
        <dbReference type="Proteomes" id="UP000217065"/>
    </source>
</evidence>
<evidence type="ECO:0000256" key="4">
    <source>
        <dbReference type="ARBA" id="ARBA00011245"/>
    </source>
</evidence>
<protein>
    <recommendedName>
        <fullName evidence="7">Formamidopyrimidine-DNA glycosylase</fullName>
        <ecNumber evidence="5">3.2.2.23</ecNumber>
        <ecNumber evidence="6">4.2.99.18</ecNumber>
    </recommendedName>
    <alternativeName>
        <fullName evidence="18">DNA-(apurinic or apyrimidinic site) lyase MutM</fullName>
    </alternativeName>
</protein>
<evidence type="ECO:0000256" key="3">
    <source>
        <dbReference type="ARBA" id="ARBA00009409"/>
    </source>
</evidence>
<comment type="cofactor">
    <cofactor evidence="2">
        <name>Zn(2+)</name>
        <dbReference type="ChEBI" id="CHEBI:29105"/>
    </cofactor>
</comment>
<keyword evidence="10 20" id="KW-0863">Zinc-finger</keyword>
<name>A0A264W102_9BACL</name>
<dbReference type="SUPFAM" id="SSF46946">
    <property type="entry name" value="S13-like H2TH domain"/>
    <property type="match status" value="1"/>
</dbReference>
<dbReference type="GO" id="GO:0008270">
    <property type="term" value="F:zinc ion binding"/>
    <property type="evidence" value="ECO:0007669"/>
    <property type="project" value="UniProtKB-KW"/>
</dbReference>
<keyword evidence="9" id="KW-0227">DNA damage</keyword>
<dbReference type="InterPro" id="IPR015886">
    <property type="entry name" value="H2TH_FPG"/>
</dbReference>
<gene>
    <name evidence="23" type="ORF">CF394_12775</name>
</gene>
<keyword evidence="15" id="KW-0456">Lyase</keyword>
<dbReference type="GO" id="GO:0003690">
    <property type="term" value="F:double-stranded DNA binding"/>
    <property type="evidence" value="ECO:0007669"/>
    <property type="project" value="UniProtKB-ARBA"/>
</dbReference>
<dbReference type="InterPro" id="IPR012319">
    <property type="entry name" value="FPG_cat"/>
</dbReference>
<keyword evidence="16" id="KW-0511">Multifunctional enzyme</keyword>
<dbReference type="CDD" id="cd08966">
    <property type="entry name" value="EcFpg-like_N"/>
    <property type="match status" value="1"/>
</dbReference>
<keyword evidence="13" id="KW-0238">DNA-binding</keyword>
<evidence type="ECO:0000256" key="17">
    <source>
        <dbReference type="ARBA" id="ARBA00023295"/>
    </source>
</evidence>
<evidence type="ECO:0000259" key="21">
    <source>
        <dbReference type="PROSITE" id="PS51066"/>
    </source>
</evidence>
<dbReference type="PROSITE" id="PS51068">
    <property type="entry name" value="FPG_CAT"/>
    <property type="match status" value="1"/>
</dbReference>
<keyword evidence="24" id="KW-1185">Reference proteome</keyword>
<evidence type="ECO:0000256" key="10">
    <source>
        <dbReference type="ARBA" id="ARBA00022771"/>
    </source>
</evidence>
<dbReference type="AlphaFoldDB" id="A0A264W102"/>
<dbReference type="Pfam" id="PF06831">
    <property type="entry name" value="H2TH"/>
    <property type="match status" value="1"/>
</dbReference>
<dbReference type="OrthoDB" id="9800855at2"/>
<evidence type="ECO:0000256" key="15">
    <source>
        <dbReference type="ARBA" id="ARBA00023239"/>
    </source>
</evidence>
<evidence type="ECO:0000313" key="23">
    <source>
        <dbReference type="EMBL" id="OZS77241.1"/>
    </source>
</evidence>
<keyword evidence="12" id="KW-0862">Zinc</keyword>
<reference evidence="23 24" key="1">
    <citation type="submission" date="2017-07" db="EMBL/GenBank/DDBJ databases">
        <title>Tetzosporium hominis gen.nov. sp.nov.</title>
        <authorList>
            <person name="Tetz G."/>
            <person name="Tetz V."/>
        </authorList>
    </citation>
    <scope>NUCLEOTIDE SEQUENCE [LARGE SCALE GENOMIC DNA]</scope>
    <source>
        <strain evidence="23 24">VT-49</strain>
    </source>
</reference>
<keyword evidence="14" id="KW-0234">DNA repair</keyword>
<dbReference type="InterPro" id="IPR010979">
    <property type="entry name" value="Ribosomal_uS13-like_H2TH"/>
</dbReference>
<evidence type="ECO:0000256" key="18">
    <source>
        <dbReference type="ARBA" id="ARBA00030638"/>
    </source>
</evidence>
<dbReference type="NCBIfam" id="TIGR00577">
    <property type="entry name" value="fpg"/>
    <property type="match status" value="1"/>
</dbReference>
<proteinExistence type="inferred from homology"/>
<evidence type="ECO:0000256" key="9">
    <source>
        <dbReference type="ARBA" id="ARBA00022763"/>
    </source>
</evidence>
<organism evidence="23 24">
    <name type="scientific">Tetzosporium hominis</name>
    <dbReference type="NCBI Taxonomy" id="2020506"/>
    <lineage>
        <taxon>Bacteria</taxon>
        <taxon>Bacillati</taxon>
        <taxon>Bacillota</taxon>
        <taxon>Bacilli</taxon>
        <taxon>Bacillales</taxon>
        <taxon>Caryophanaceae</taxon>
        <taxon>Tetzosporium</taxon>
    </lineage>
</organism>
<dbReference type="Pfam" id="PF06827">
    <property type="entry name" value="zf-FPG_IleRS"/>
    <property type="match status" value="1"/>
</dbReference>
<keyword evidence="17" id="KW-0326">Glycosidase</keyword>
<feature type="domain" description="FPG-type" evidence="21">
    <location>
        <begin position="258"/>
        <end position="290"/>
    </location>
</feature>
<dbReference type="SUPFAM" id="SSF81624">
    <property type="entry name" value="N-terminal domain of MutM-like DNA repair proteins"/>
    <property type="match status" value="1"/>
</dbReference>
<dbReference type="Gene3D" id="1.10.8.50">
    <property type="match status" value="1"/>
</dbReference>
<dbReference type="EC" id="3.2.2.23" evidence="5"/>
<dbReference type="EC" id="4.2.99.18" evidence="6"/>
<accession>A0A264W102</accession>
<dbReference type="NCBIfam" id="NF002211">
    <property type="entry name" value="PRK01103.1"/>
    <property type="match status" value="1"/>
</dbReference>
<evidence type="ECO:0000256" key="14">
    <source>
        <dbReference type="ARBA" id="ARBA00023204"/>
    </source>
</evidence>
<dbReference type="SUPFAM" id="SSF57716">
    <property type="entry name" value="Glucocorticoid receptor-like (DNA-binding domain)"/>
    <property type="match status" value="1"/>
</dbReference>
<evidence type="ECO:0000256" key="5">
    <source>
        <dbReference type="ARBA" id="ARBA00012024"/>
    </source>
</evidence>
<dbReference type="GO" id="GO:0140078">
    <property type="term" value="F:class I DNA-(apurinic or apyrimidinic site) endonuclease activity"/>
    <property type="evidence" value="ECO:0007669"/>
    <property type="project" value="UniProtKB-EC"/>
</dbReference>
<evidence type="ECO:0000256" key="2">
    <source>
        <dbReference type="ARBA" id="ARBA00001947"/>
    </source>
</evidence>
<dbReference type="SMART" id="SM01232">
    <property type="entry name" value="H2TH"/>
    <property type="match status" value="1"/>
</dbReference>
<comment type="subunit">
    <text evidence="4">Monomer.</text>
</comment>
<keyword evidence="11" id="KW-0378">Hydrolase</keyword>
<dbReference type="InterPro" id="IPR020629">
    <property type="entry name" value="FPG_Glyclase"/>
</dbReference>
<evidence type="ECO:0000256" key="12">
    <source>
        <dbReference type="ARBA" id="ARBA00022833"/>
    </source>
</evidence>
<evidence type="ECO:0000256" key="11">
    <source>
        <dbReference type="ARBA" id="ARBA00022801"/>
    </source>
</evidence>
<dbReference type="Gene3D" id="3.20.190.10">
    <property type="entry name" value="MutM-like, N-terminal"/>
    <property type="match status" value="1"/>
</dbReference>
<dbReference type="GO" id="GO:0003684">
    <property type="term" value="F:damaged DNA binding"/>
    <property type="evidence" value="ECO:0007669"/>
    <property type="project" value="InterPro"/>
</dbReference>
<comment type="similarity">
    <text evidence="3">Belongs to the FPG family.</text>
</comment>
<keyword evidence="8" id="KW-0479">Metal-binding</keyword>
<dbReference type="GO" id="GO:0006284">
    <property type="term" value="P:base-excision repair"/>
    <property type="evidence" value="ECO:0007669"/>
    <property type="project" value="InterPro"/>
</dbReference>